<dbReference type="AlphaFoldDB" id="A0A5C3K9R9"/>
<dbReference type="EMBL" id="ML210708">
    <property type="protein sequence ID" value="TFK16612.1"/>
    <property type="molecule type" value="Genomic_DNA"/>
</dbReference>
<evidence type="ECO:0000313" key="2">
    <source>
        <dbReference type="Proteomes" id="UP000307440"/>
    </source>
</evidence>
<keyword evidence="2" id="KW-1185">Reference proteome</keyword>
<dbReference type="Proteomes" id="UP000307440">
    <property type="component" value="Unassembled WGS sequence"/>
</dbReference>
<accession>A0A5C3K9R9</accession>
<reference evidence="1 2" key="1">
    <citation type="journal article" date="2019" name="Nat. Ecol. Evol.">
        <title>Megaphylogeny resolves global patterns of mushroom evolution.</title>
        <authorList>
            <person name="Varga T."/>
            <person name="Krizsan K."/>
            <person name="Foldi C."/>
            <person name="Dima B."/>
            <person name="Sanchez-Garcia M."/>
            <person name="Sanchez-Ramirez S."/>
            <person name="Szollosi G.J."/>
            <person name="Szarkandi J.G."/>
            <person name="Papp V."/>
            <person name="Albert L."/>
            <person name="Andreopoulos W."/>
            <person name="Angelini C."/>
            <person name="Antonin V."/>
            <person name="Barry K.W."/>
            <person name="Bougher N.L."/>
            <person name="Buchanan P."/>
            <person name="Buyck B."/>
            <person name="Bense V."/>
            <person name="Catcheside P."/>
            <person name="Chovatia M."/>
            <person name="Cooper J."/>
            <person name="Damon W."/>
            <person name="Desjardin D."/>
            <person name="Finy P."/>
            <person name="Geml J."/>
            <person name="Haridas S."/>
            <person name="Hughes K."/>
            <person name="Justo A."/>
            <person name="Karasinski D."/>
            <person name="Kautmanova I."/>
            <person name="Kiss B."/>
            <person name="Kocsube S."/>
            <person name="Kotiranta H."/>
            <person name="LaButti K.M."/>
            <person name="Lechner B.E."/>
            <person name="Liimatainen K."/>
            <person name="Lipzen A."/>
            <person name="Lukacs Z."/>
            <person name="Mihaltcheva S."/>
            <person name="Morgado L.N."/>
            <person name="Niskanen T."/>
            <person name="Noordeloos M.E."/>
            <person name="Ohm R.A."/>
            <person name="Ortiz-Santana B."/>
            <person name="Ovrebo C."/>
            <person name="Racz N."/>
            <person name="Riley R."/>
            <person name="Savchenko A."/>
            <person name="Shiryaev A."/>
            <person name="Soop K."/>
            <person name="Spirin V."/>
            <person name="Szebenyi C."/>
            <person name="Tomsovsky M."/>
            <person name="Tulloss R.E."/>
            <person name="Uehling J."/>
            <person name="Grigoriev I.V."/>
            <person name="Vagvolgyi C."/>
            <person name="Papp T."/>
            <person name="Martin F.M."/>
            <person name="Miettinen O."/>
            <person name="Hibbett D.S."/>
            <person name="Nagy L.G."/>
        </authorList>
    </citation>
    <scope>NUCLEOTIDE SEQUENCE [LARGE SCALE GENOMIC DNA]</scope>
    <source>
        <strain evidence="1 2">CBS 121175</strain>
    </source>
</reference>
<proteinExistence type="predicted"/>
<evidence type="ECO:0000313" key="1">
    <source>
        <dbReference type="EMBL" id="TFK16612.1"/>
    </source>
</evidence>
<feature type="non-terminal residue" evidence="1">
    <location>
        <position position="1"/>
    </location>
</feature>
<name>A0A5C3K9R9_COPMA</name>
<protein>
    <submittedName>
        <fullName evidence="1">Uncharacterized protein</fullName>
    </submittedName>
</protein>
<organism evidence="1 2">
    <name type="scientific">Coprinopsis marcescibilis</name>
    <name type="common">Agaric fungus</name>
    <name type="synonym">Psathyrella marcescibilis</name>
    <dbReference type="NCBI Taxonomy" id="230819"/>
    <lineage>
        <taxon>Eukaryota</taxon>
        <taxon>Fungi</taxon>
        <taxon>Dikarya</taxon>
        <taxon>Basidiomycota</taxon>
        <taxon>Agaricomycotina</taxon>
        <taxon>Agaricomycetes</taxon>
        <taxon>Agaricomycetidae</taxon>
        <taxon>Agaricales</taxon>
        <taxon>Agaricineae</taxon>
        <taxon>Psathyrellaceae</taxon>
        <taxon>Coprinopsis</taxon>
    </lineage>
</organism>
<gene>
    <name evidence="1" type="ORF">FA15DRAFT_711612</name>
</gene>
<sequence>DQCPSQTGALDLLSYSPSLSTSAPYFANSRRETLDPPASVRSALSVTTAFVRRERSRPRRPALFVTARLCAT</sequence>